<keyword evidence="4" id="KW-0548">Nucleotidyltransferase</keyword>
<evidence type="ECO:0000256" key="3">
    <source>
        <dbReference type="ARBA" id="ARBA00022679"/>
    </source>
</evidence>
<evidence type="ECO:0000256" key="1">
    <source>
        <dbReference type="ARBA" id="ARBA00012494"/>
    </source>
</evidence>
<keyword evidence="5" id="KW-0693">Viral RNA replication</keyword>
<dbReference type="InterPro" id="IPR054002">
    <property type="entry name" value="RdRP_C"/>
</dbReference>
<evidence type="ECO:0000256" key="2">
    <source>
        <dbReference type="ARBA" id="ARBA00022484"/>
    </source>
</evidence>
<feature type="domain" description="RdRp catalytic" evidence="6">
    <location>
        <begin position="548"/>
        <end position="756"/>
    </location>
</feature>
<dbReference type="InterPro" id="IPR007097">
    <property type="entry name" value="RNA-dir_pol_reovirus"/>
</dbReference>
<dbReference type="InterPro" id="IPR043502">
    <property type="entry name" value="DNA/RNA_pol_sf"/>
</dbReference>
<reference evidence="7" key="1">
    <citation type="submission" date="2020-03" db="EMBL/GenBank/DDBJ databases">
        <authorList>
            <person name="Chao S."/>
            <person name="Wang H."/>
            <person name="Yan Q."/>
            <person name="Chen L."/>
            <person name="Chen G."/>
            <person name="Wu L."/>
            <person name="Wu Y."/>
            <person name="Meng B."/>
            <person name="Zhu X."/>
            <person name="Feng G."/>
        </authorList>
    </citation>
    <scope>NUCLEOTIDE SEQUENCE</scope>
    <source>
        <strain evidence="7">FYBPH-5</strain>
    </source>
</reference>
<organism evidence="7">
    <name type="scientific">Rice ragged stunt virus</name>
    <name type="common">RRSV</name>
    <dbReference type="NCBI Taxonomy" id="42475"/>
    <lineage>
        <taxon>Viruses</taxon>
        <taxon>Riboviria</taxon>
        <taxon>Orthornavirae</taxon>
        <taxon>Duplornaviricota</taxon>
        <taxon>Resentoviricetes</taxon>
        <taxon>Reovirales</taxon>
        <taxon>Spinareoviridae</taxon>
        <taxon>Oryzavirus</taxon>
        <taxon>Oryzavirus oryzae</taxon>
    </lineage>
</organism>
<organismHost>
    <name type="scientific">Oryza nivara</name>
    <name type="common">Indian wild rice</name>
    <name type="synonym">Oryza sativa f. spontanea</name>
    <dbReference type="NCBI Taxonomy" id="4536"/>
</organismHost>
<evidence type="ECO:0000313" key="7">
    <source>
        <dbReference type="EMBL" id="QKN84386.1"/>
    </source>
</evidence>
<dbReference type="GO" id="GO:0019079">
    <property type="term" value="P:viral genome replication"/>
    <property type="evidence" value="ECO:0007669"/>
    <property type="project" value="InterPro"/>
</dbReference>
<dbReference type="Pfam" id="PF22209">
    <property type="entry name" value="CPV_RdRP_N"/>
    <property type="match status" value="1"/>
</dbReference>
<name>A0A7L5KVT9_RRSV</name>
<dbReference type="EMBL" id="MT317160">
    <property type="protein sequence ID" value="QKN84386.1"/>
    <property type="molecule type" value="Genomic_RNA"/>
</dbReference>
<protein>
    <recommendedName>
        <fullName evidence="1">RNA-directed RNA polymerase</fullName>
        <ecNumber evidence="1">2.7.7.48</ecNumber>
    </recommendedName>
</protein>
<dbReference type="GO" id="GO:0003723">
    <property type="term" value="F:RNA binding"/>
    <property type="evidence" value="ECO:0007669"/>
    <property type="project" value="InterPro"/>
</dbReference>
<organismHost>
    <name type="scientific">Oryza latifolia</name>
    <dbReference type="NCBI Taxonomy" id="4534"/>
</organismHost>
<organismHost>
    <name type="scientific">Oryza rufipogon</name>
    <name type="common">Brownbeard rice</name>
    <name type="synonym">Asian wild rice</name>
    <dbReference type="NCBI Taxonomy" id="4529"/>
</organismHost>
<dbReference type="Pfam" id="PF22212">
    <property type="entry name" value="CPV_RdRP_pol_dom"/>
    <property type="match status" value="1"/>
</dbReference>
<sequence>MTLLVITEQTIHSLCLDHGETNQIIAEIKQLEKPELLFSYITDAEPLATGEVFVGPDICGNCITHTFRVPDYVAKPPPYDSKRVYYPYSYTCLGFDSHPYDYLLTLDTKSIFQAIRKITLTRKLSIATQSDLDLIILKKLTTQSNCQSRVSSIWRQCVAACLAFEPQIQNNNSTQSSNLNNLVKRMFATLLKPIGRLPFYERRRNFVWEEEVSCPTILPLLLYSIQNLVTQFCAGVINRMEMILAFQYYLDCGVTAYQDEKLRLQKLIRNWLREGLAKFSKIAMPNWTVSGVFSCTTVKPIMITTHEAREIKSAREAREASVPTYLLQYINHAIHKAISPYQTHQYWQATRVFANDGTYFASVAALTLNKAVRPRIEETTVKYPNSRYLTMNKEHIAVTLPNETDTNFGLACQFVKQFIPRLVTRLKNTNFQEEFIAFLTSSSSGKDFEDAAIATMTRTIQRVAKKRIVAAGLESRSYLNQQFIADECLAAAKLVGRTQIGRRQRAIAGVNNTRSLLGFPPMLMLKALLDMTGTTSSGKQMGNYLDLLIPLGLSPYANVIFNSADVDAMDASVQASVQQIMWHFVVYIALQLERTDYFAFTSGDEVIYELVEGKDSVATSIHMSGLARSCLRAMHLLQPQNCVLNDDIVGELVTREPTFPSGQPFTTVHHTFTLSNAIMGGTLKVTNLTNQPSTLLNLTVQGDDTRTINYGPKGCIEKCIDDQSSFVSDWGFKVSNETSSHTSEYLQQRVSCGTFVGYPDRVSLFAAERPKEGKTMKEKMSEIWSLVTDLGCRSRDPQRLVRLMYAIGVACCCRLTIRTERLVAEEFIASEVGRACCAEILVPKVAARADRGVMLRYHYPISALWLEEGGQLPPLATKRRDGTWTCFPSYYFQRGDSNRYWYWDVSLTEEKWITTVEMRSDWDSNNAIELIDDEILEAYATRYALAALGLNKTRQMERLRLSEESTIFDVEQLASGLNAYRNLSKIAISHRASERLKNAGVELPDSVLYSRHTQSRIQDAILKAQMTEKEEIEMSLYFFKDKGYLRSLRELVKSKSGDLAMIHRCEWGERVTILESSIFDVVSTTPLSMEVYPGSIMSFILCYTGLKGAHSGQLAGLVGLLQGKYGGGKISELQFSIAKKIYLTKPYLLNEFIIACGLGGEAELALKNALHAFEMLRGVEFSTVHTPRQFFFGVDSGVTLGNHLDYPNGFPGTRIELAAHLLLAMNFLSSNAQSCTGRSIRVRVPRGMWSRCTNF</sequence>
<dbReference type="InterPro" id="IPR054006">
    <property type="entry name" value="RdRP_N"/>
</dbReference>
<dbReference type="Gene3D" id="3.90.1850.10">
    <property type="entry name" value="RNA-directed RNA polymerase lambda-3"/>
    <property type="match status" value="1"/>
</dbReference>
<evidence type="ECO:0000256" key="4">
    <source>
        <dbReference type="ARBA" id="ARBA00022695"/>
    </source>
</evidence>
<dbReference type="Pfam" id="PF22213">
    <property type="entry name" value="CPV_RdRP_C"/>
    <property type="match status" value="1"/>
</dbReference>
<evidence type="ECO:0000259" key="6">
    <source>
        <dbReference type="PROSITE" id="PS50523"/>
    </source>
</evidence>
<accession>A0A7L5KVT9</accession>
<dbReference type="SUPFAM" id="SSF56672">
    <property type="entry name" value="DNA/RNA polymerases"/>
    <property type="match status" value="1"/>
</dbReference>
<dbReference type="PROSITE" id="PS50523">
    <property type="entry name" value="RDRP_DSRNA_REO"/>
    <property type="match status" value="1"/>
</dbReference>
<proteinExistence type="predicted"/>
<evidence type="ECO:0000256" key="5">
    <source>
        <dbReference type="ARBA" id="ARBA00022953"/>
    </source>
</evidence>
<dbReference type="EC" id="2.7.7.48" evidence="1"/>
<keyword evidence="2" id="KW-0696">RNA-directed RNA polymerase</keyword>
<dbReference type="GO" id="GO:0003968">
    <property type="term" value="F:RNA-directed RNA polymerase activity"/>
    <property type="evidence" value="ECO:0007669"/>
    <property type="project" value="UniProtKB-KW"/>
</dbReference>
<keyword evidence="3" id="KW-0808">Transferase</keyword>